<comment type="similarity">
    <text evidence="2 11">Belongs to the ENDOU family.</text>
</comment>
<evidence type="ECO:0000256" key="11">
    <source>
        <dbReference type="RuleBase" id="RU367085"/>
    </source>
</evidence>
<evidence type="ECO:0000256" key="12">
    <source>
        <dbReference type="SAM" id="MobiDB-lite"/>
    </source>
</evidence>
<dbReference type="Pfam" id="PF09412">
    <property type="entry name" value="XendoU"/>
    <property type="match status" value="1"/>
</dbReference>
<keyword evidence="7 11" id="KW-0378">Hydrolase</keyword>
<feature type="domain" description="EndoU" evidence="13">
    <location>
        <begin position="540"/>
        <end position="798"/>
    </location>
</feature>
<gene>
    <name evidence="14" type="ORF">EAI_03617</name>
</gene>
<dbReference type="GO" id="GO:0016787">
    <property type="term" value="F:hydrolase activity"/>
    <property type="evidence" value="ECO:0007669"/>
    <property type="project" value="UniProtKB-KW"/>
</dbReference>
<dbReference type="InterPro" id="IPR037227">
    <property type="entry name" value="EndoU-like"/>
</dbReference>
<dbReference type="PROSITE" id="PS51959">
    <property type="entry name" value="ENDOU"/>
    <property type="match status" value="1"/>
</dbReference>
<feature type="compositionally biased region" description="Polar residues" evidence="12">
    <location>
        <begin position="219"/>
        <end position="233"/>
    </location>
</feature>
<feature type="compositionally biased region" description="Polar residues" evidence="12">
    <location>
        <begin position="135"/>
        <end position="158"/>
    </location>
</feature>
<dbReference type="OMA" id="MSLYTIC"/>
<dbReference type="InterPro" id="IPR018998">
    <property type="entry name" value="EndoU_C"/>
</dbReference>
<evidence type="ECO:0000256" key="2">
    <source>
        <dbReference type="ARBA" id="ARBA00010168"/>
    </source>
</evidence>
<comment type="cofactor">
    <cofactor evidence="1 11">
        <name>Mn(2+)</name>
        <dbReference type="ChEBI" id="CHEBI:29035"/>
    </cofactor>
</comment>
<sequence length="798" mass="88488">MWRYFSTSFCMKTFIYFLNSGGLRMTLAREKSVSLHAEEEAGEDRHEARRHGEEGVQEVVLDLVQILLDIEVHRVDTRDQILMEVHQVDTQDQGHLNLGVHQVSHHLRIVKIKIRANHSYKLKEEVLLDHVTQTNPTYSSSGHPSAPRSNTGTYSGSQAGKPGYTTENKQNSAPYNPYSPSAPSLDHISKSTVPHSQSHAPTSFGQPNAPFKPSHGTVPHNNPTWSNPHYNPSQSYPPIPASTNIGFKDHLRPTSMPVPSHVPSAPYPASNFNQRPPPYPVQSSAFNQPHFVAGQPHSAYNPGHPIGHPSSYPMHVPPPVPGTFGNPYATHPVGSAYGSTGPPHYPPQQHMLAQPAAQPYIPGQTVIMVPGQQDSGRGLGQIVKEALVFSTINAGVNRLLNPYPHHHYVSDSSRPASSSTTTSETHITYNNHYFNGAPTSDVPAMPPSPSSSNQGGVSYPANYPSPVNNPAITPGVSIPTIVGNNANVTNPANSSLSTTSTTNNMGGSPVVTPNGYSAGNTMNNQGTSDQWANMPHYRISDGELSTLTEELFALQEFNVSKHLTLHLQNIIKSPNVTDQAKEPLIHVHSDVYEYPTILAIRALYDNYEHNSTVKENRTGMKRKEEDLLLDVFLNTNVMARAMRWLSIRGFIDPDDFEKKDTLRRIWFNQFDGATSGFERVFASERYGYDLLGVQDWIYFEYQESKNRIDYKGYVDILKLGNNASLVKLNFQMDDIIRPNATIFVGTLPELEMSLYTICFFARPNDLCPVSLGGSKFNIYTHSFRYYGKDLIDLALPIF</sequence>
<protein>
    <submittedName>
        <fullName evidence="14">Placental protein 11</fullName>
    </submittedName>
</protein>
<evidence type="ECO:0000256" key="5">
    <source>
        <dbReference type="ARBA" id="ARBA00022723"/>
    </source>
</evidence>
<feature type="region of interest" description="Disordered" evidence="12">
    <location>
        <begin position="430"/>
        <end position="462"/>
    </location>
</feature>
<evidence type="ECO:0000256" key="4">
    <source>
        <dbReference type="ARBA" id="ARBA00022722"/>
    </source>
</evidence>
<comment type="subunit">
    <text evidence="3 11">Monomer.</text>
</comment>
<evidence type="ECO:0000313" key="14">
    <source>
        <dbReference type="EMBL" id="EFN88106.1"/>
    </source>
</evidence>
<reference evidence="14 15" key="1">
    <citation type="journal article" date="2010" name="Science">
        <title>Genomic comparison of the ants Camponotus floridanus and Harpegnathos saltator.</title>
        <authorList>
            <person name="Bonasio R."/>
            <person name="Zhang G."/>
            <person name="Ye C."/>
            <person name="Mutti N.S."/>
            <person name="Fang X."/>
            <person name="Qin N."/>
            <person name="Donahue G."/>
            <person name="Yang P."/>
            <person name="Li Q."/>
            <person name="Li C."/>
            <person name="Zhang P."/>
            <person name="Huang Z."/>
            <person name="Berger S.L."/>
            <person name="Reinberg D."/>
            <person name="Wang J."/>
            <person name="Liebig J."/>
        </authorList>
    </citation>
    <scope>NUCLEOTIDE SEQUENCE [LARGE SCALE GENOMIC DNA]</scope>
    <source>
        <strain evidence="14 15">R22 G/1</strain>
    </source>
</reference>
<name>E2B8A4_HARSA</name>
<dbReference type="InterPro" id="IPR039787">
    <property type="entry name" value="ENDOU"/>
</dbReference>
<evidence type="ECO:0000256" key="9">
    <source>
        <dbReference type="ARBA" id="ARBA00023211"/>
    </source>
</evidence>
<dbReference type="InParanoid" id="E2B8A4"/>
<dbReference type="OrthoDB" id="430326at2759"/>
<proteinExistence type="inferred from homology"/>
<keyword evidence="4 11" id="KW-0540">Nuclease</keyword>
<dbReference type="CDD" id="cd21159">
    <property type="entry name" value="XendoU"/>
    <property type="match status" value="1"/>
</dbReference>
<evidence type="ECO:0000256" key="8">
    <source>
        <dbReference type="ARBA" id="ARBA00022884"/>
    </source>
</evidence>
<feature type="compositionally biased region" description="Polar residues" evidence="12">
    <location>
        <begin position="190"/>
        <end position="206"/>
    </location>
</feature>
<dbReference type="PANTHER" id="PTHR12439:SF42">
    <property type="entry name" value="ENDORIBONUCLEASE-RELATED"/>
    <property type="match status" value="1"/>
</dbReference>
<keyword evidence="10" id="KW-0456">Lyase</keyword>
<keyword evidence="5 11" id="KW-0479">Metal-binding</keyword>
<dbReference type="GO" id="GO:0004521">
    <property type="term" value="F:RNA endonuclease activity"/>
    <property type="evidence" value="ECO:0007669"/>
    <property type="project" value="UniProtKB-UniRule"/>
</dbReference>
<evidence type="ECO:0000256" key="6">
    <source>
        <dbReference type="ARBA" id="ARBA00022759"/>
    </source>
</evidence>
<keyword evidence="9 11" id="KW-0464">Manganese</keyword>
<dbReference type="AlphaFoldDB" id="E2B8A4"/>
<dbReference type="GO" id="GO:0046872">
    <property type="term" value="F:metal ion binding"/>
    <property type="evidence" value="ECO:0007669"/>
    <property type="project" value="UniProtKB-UniRule"/>
</dbReference>
<keyword evidence="6 11" id="KW-0255">Endonuclease</keyword>
<feature type="compositionally biased region" description="Low complexity" evidence="12">
    <location>
        <begin position="171"/>
        <end position="184"/>
    </location>
</feature>
<dbReference type="GO" id="GO:0016829">
    <property type="term" value="F:lyase activity"/>
    <property type="evidence" value="ECO:0007669"/>
    <property type="project" value="UniProtKB-KW"/>
</dbReference>
<accession>E2B8A4</accession>
<organism evidence="15">
    <name type="scientific">Harpegnathos saltator</name>
    <name type="common">Jerdon's jumping ant</name>
    <dbReference type="NCBI Taxonomy" id="610380"/>
    <lineage>
        <taxon>Eukaryota</taxon>
        <taxon>Metazoa</taxon>
        <taxon>Ecdysozoa</taxon>
        <taxon>Arthropoda</taxon>
        <taxon>Hexapoda</taxon>
        <taxon>Insecta</taxon>
        <taxon>Pterygota</taxon>
        <taxon>Neoptera</taxon>
        <taxon>Endopterygota</taxon>
        <taxon>Hymenoptera</taxon>
        <taxon>Apocrita</taxon>
        <taxon>Aculeata</taxon>
        <taxon>Formicoidea</taxon>
        <taxon>Formicidae</taxon>
        <taxon>Ponerinae</taxon>
        <taxon>Ponerini</taxon>
        <taxon>Harpegnathos</taxon>
    </lineage>
</organism>
<dbReference type="SUPFAM" id="SSF142877">
    <property type="entry name" value="EndoU-like"/>
    <property type="match status" value="1"/>
</dbReference>
<dbReference type="PANTHER" id="PTHR12439">
    <property type="entry name" value="PLACENTAL PROTEIN 11-RELATED"/>
    <property type="match status" value="1"/>
</dbReference>
<dbReference type="Proteomes" id="UP000008237">
    <property type="component" value="Unassembled WGS sequence"/>
</dbReference>
<dbReference type="GO" id="GO:0003723">
    <property type="term" value="F:RNA binding"/>
    <property type="evidence" value="ECO:0007669"/>
    <property type="project" value="UniProtKB-UniRule"/>
</dbReference>
<dbReference type="EMBL" id="GL446286">
    <property type="protein sequence ID" value="EFN88106.1"/>
    <property type="molecule type" value="Genomic_DNA"/>
</dbReference>
<keyword evidence="8 11" id="KW-0694">RNA-binding</keyword>
<keyword evidence="15" id="KW-1185">Reference proteome</keyword>
<evidence type="ECO:0000313" key="15">
    <source>
        <dbReference type="Proteomes" id="UP000008237"/>
    </source>
</evidence>
<evidence type="ECO:0000256" key="10">
    <source>
        <dbReference type="ARBA" id="ARBA00023239"/>
    </source>
</evidence>
<evidence type="ECO:0000256" key="1">
    <source>
        <dbReference type="ARBA" id="ARBA00001936"/>
    </source>
</evidence>
<feature type="region of interest" description="Disordered" evidence="12">
    <location>
        <begin position="135"/>
        <end position="233"/>
    </location>
</feature>
<evidence type="ECO:0000256" key="7">
    <source>
        <dbReference type="ARBA" id="ARBA00022801"/>
    </source>
</evidence>
<evidence type="ECO:0000259" key="13">
    <source>
        <dbReference type="PROSITE" id="PS51959"/>
    </source>
</evidence>
<evidence type="ECO:0000256" key="3">
    <source>
        <dbReference type="ARBA" id="ARBA00011245"/>
    </source>
</evidence>